<dbReference type="EMBL" id="BARS01054168">
    <property type="protein sequence ID" value="GAG46252.1"/>
    <property type="molecule type" value="Genomic_DNA"/>
</dbReference>
<dbReference type="Gene3D" id="1.10.150.240">
    <property type="entry name" value="Putative phosphatase, domain 2"/>
    <property type="match status" value="1"/>
</dbReference>
<dbReference type="InterPro" id="IPR023214">
    <property type="entry name" value="HAD_sf"/>
</dbReference>
<reference evidence="1" key="1">
    <citation type="journal article" date="2014" name="Front. Microbiol.">
        <title>High frequency of phylogenetically diverse reductive dehalogenase-homologous genes in deep subseafloor sedimentary metagenomes.</title>
        <authorList>
            <person name="Kawai M."/>
            <person name="Futagami T."/>
            <person name="Toyoda A."/>
            <person name="Takaki Y."/>
            <person name="Nishi S."/>
            <person name="Hori S."/>
            <person name="Arai W."/>
            <person name="Tsubouchi T."/>
            <person name="Morono Y."/>
            <person name="Uchiyama I."/>
            <person name="Ito T."/>
            <person name="Fujiyama A."/>
            <person name="Inagaki F."/>
            <person name="Takami H."/>
        </authorList>
    </citation>
    <scope>NUCLEOTIDE SEQUENCE</scope>
    <source>
        <strain evidence="1">Expedition CK06-06</strain>
    </source>
</reference>
<sequence>MRPAFLYFDLGRVLINFDVQKMLDQMAEVSGIGPEKVREIVFGAGLQVKYES</sequence>
<evidence type="ECO:0000313" key="1">
    <source>
        <dbReference type="EMBL" id="GAG46252.1"/>
    </source>
</evidence>
<feature type="non-terminal residue" evidence="1">
    <location>
        <position position="52"/>
    </location>
</feature>
<dbReference type="AlphaFoldDB" id="X0YGA5"/>
<dbReference type="Gene3D" id="3.40.50.1000">
    <property type="entry name" value="HAD superfamily/HAD-like"/>
    <property type="match status" value="1"/>
</dbReference>
<name>X0YGA5_9ZZZZ</name>
<organism evidence="1">
    <name type="scientific">marine sediment metagenome</name>
    <dbReference type="NCBI Taxonomy" id="412755"/>
    <lineage>
        <taxon>unclassified sequences</taxon>
        <taxon>metagenomes</taxon>
        <taxon>ecological metagenomes</taxon>
    </lineage>
</organism>
<dbReference type="InterPro" id="IPR023198">
    <property type="entry name" value="PGP-like_dom2"/>
</dbReference>
<accession>X0YGA5</accession>
<gene>
    <name evidence="1" type="ORF">S01H1_80246</name>
</gene>
<protein>
    <submittedName>
        <fullName evidence="1">Uncharacterized protein</fullName>
    </submittedName>
</protein>
<proteinExistence type="predicted"/>
<comment type="caution">
    <text evidence="1">The sequence shown here is derived from an EMBL/GenBank/DDBJ whole genome shotgun (WGS) entry which is preliminary data.</text>
</comment>